<keyword evidence="4" id="KW-1185">Reference proteome</keyword>
<dbReference type="InterPro" id="IPR036390">
    <property type="entry name" value="WH_DNA-bd_sf"/>
</dbReference>
<dbReference type="InterPro" id="IPR000835">
    <property type="entry name" value="HTH_MarR-typ"/>
</dbReference>
<dbReference type="EMBL" id="JBBDGN010000021">
    <property type="protein sequence ID" value="MEJ1092976.1"/>
    <property type="molecule type" value="Genomic_DNA"/>
</dbReference>
<feature type="domain" description="HTH marR-type" evidence="2">
    <location>
        <begin position="36"/>
        <end position="179"/>
    </location>
</feature>
<gene>
    <name evidence="3" type="ORF">WDU93_14910</name>
</gene>
<sequence length="192" mass="20838">MADQTETEMGDAIAANLYNVESSDPRGELVDRSGLSPEDIAQVGRVMQALAALRAAEEKVSHASQKYMQLSAQDMRALHYLIVAKHRGEVATPGMIAAHLGISAASTTKLLNRLEKGGHIVRHVHPHDRRAFAIEVTDETEAAAKLTVGRQHAGRFHAAARLRGDEREAVIRFLDDMADGLSLDGVEWAEGV</sequence>
<dbReference type="PROSITE" id="PS50995">
    <property type="entry name" value="HTH_MARR_2"/>
    <property type="match status" value="1"/>
</dbReference>
<dbReference type="InterPro" id="IPR039422">
    <property type="entry name" value="MarR/SlyA-like"/>
</dbReference>
<dbReference type="SMART" id="SM00347">
    <property type="entry name" value="HTH_MARR"/>
    <property type="match status" value="1"/>
</dbReference>
<dbReference type="PANTHER" id="PTHR33164:SF43">
    <property type="entry name" value="HTH-TYPE TRANSCRIPTIONAL REPRESSOR YETL"/>
    <property type="match status" value="1"/>
</dbReference>
<dbReference type="SUPFAM" id="SSF46785">
    <property type="entry name" value="Winged helix' DNA-binding domain"/>
    <property type="match status" value="1"/>
</dbReference>
<dbReference type="Proteomes" id="UP001366085">
    <property type="component" value="Unassembled WGS sequence"/>
</dbReference>
<dbReference type="RefSeq" id="WP_337322030.1">
    <property type="nucleotide sequence ID" value="NZ_JBBDGN010000021.1"/>
</dbReference>
<reference evidence="3 4" key="1">
    <citation type="submission" date="2024-02" db="EMBL/GenBank/DDBJ databases">
        <authorList>
            <person name="Saticioglu I.B."/>
        </authorList>
    </citation>
    <scope>NUCLEOTIDE SEQUENCE [LARGE SCALE GENOMIC DNA]</scope>
    <source>
        <strain evidence="3 4">Mu-43</strain>
    </source>
</reference>
<organism evidence="3 4">
    <name type="scientific">Microbacterium istanbulense</name>
    <dbReference type="NCBI Taxonomy" id="3122049"/>
    <lineage>
        <taxon>Bacteria</taxon>
        <taxon>Bacillati</taxon>
        <taxon>Actinomycetota</taxon>
        <taxon>Actinomycetes</taxon>
        <taxon>Micrococcales</taxon>
        <taxon>Microbacteriaceae</taxon>
        <taxon>Microbacterium</taxon>
    </lineage>
</organism>
<dbReference type="Pfam" id="PF12802">
    <property type="entry name" value="MarR_2"/>
    <property type="match status" value="1"/>
</dbReference>
<proteinExistence type="predicted"/>
<evidence type="ECO:0000256" key="1">
    <source>
        <dbReference type="SAM" id="Coils"/>
    </source>
</evidence>
<name>A0ABU8LNR9_9MICO</name>
<protein>
    <submittedName>
        <fullName evidence="3">Helix-turn-helix domain-containing protein</fullName>
    </submittedName>
</protein>
<evidence type="ECO:0000313" key="4">
    <source>
        <dbReference type="Proteomes" id="UP001366085"/>
    </source>
</evidence>
<evidence type="ECO:0000259" key="2">
    <source>
        <dbReference type="PROSITE" id="PS50995"/>
    </source>
</evidence>
<comment type="caution">
    <text evidence="3">The sequence shown here is derived from an EMBL/GenBank/DDBJ whole genome shotgun (WGS) entry which is preliminary data.</text>
</comment>
<evidence type="ECO:0000313" key="3">
    <source>
        <dbReference type="EMBL" id="MEJ1092976.1"/>
    </source>
</evidence>
<feature type="coiled-coil region" evidence="1">
    <location>
        <begin position="46"/>
        <end position="73"/>
    </location>
</feature>
<dbReference type="PANTHER" id="PTHR33164">
    <property type="entry name" value="TRANSCRIPTIONAL REGULATOR, MARR FAMILY"/>
    <property type="match status" value="1"/>
</dbReference>
<keyword evidence="1" id="KW-0175">Coiled coil</keyword>
<dbReference type="Gene3D" id="1.10.10.10">
    <property type="entry name" value="Winged helix-like DNA-binding domain superfamily/Winged helix DNA-binding domain"/>
    <property type="match status" value="1"/>
</dbReference>
<accession>A0ABU8LNR9</accession>
<dbReference type="InterPro" id="IPR036388">
    <property type="entry name" value="WH-like_DNA-bd_sf"/>
</dbReference>